<accession>A0AAV3A1G3</accession>
<evidence type="ECO:0000313" key="2">
    <source>
        <dbReference type="EMBL" id="DBA18171.1"/>
    </source>
</evidence>
<evidence type="ECO:0000256" key="1">
    <source>
        <dbReference type="SAM" id="Phobius"/>
    </source>
</evidence>
<keyword evidence="1" id="KW-0472">Membrane</keyword>
<dbReference type="Proteomes" id="UP001181693">
    <property type="component" value="Unassembled WGS sequence"/>
</dbReference>
<name>A0AAV3A1G3_PYXAD</name>
<evidence type="ECO:0000313" key="3">
    <source>
        <dbReference type="Proteomes" id="UP001181693"/>
    </source>
</evidence>
<organism evidence="2 3">
    <name type="scientific">Pyxicephalus adspersus</name>
    <name type="common">African bullfrog</name>
    <dbReference type="NCBI Taxonomy" id="30357"/>
    <lineage>
        <taxon>Eukaryota</taxon>
        <taxon>Metazoa</taxon>
        <taxon>Chordata</taxon>
        <taxon>Craniata</taxon>
        <taxon>Vertebrata</taxon>
        <taxon>Euteleostomi</taxon>
        <taxon>Amphibia</taxon>
        <taxon>Batrachia</taxon>
        <taxon>Anura</taxon>
        <taxon>Neobatrachia</taxon>
        <taxon>Ranoidea</taxon>
        <taxon>Pyxicephalidae</taxon>
        <taxon>Pyxicephalinae</taxon>
        <taxon>Pyxicephalus</taxon>
    </lineage>
</organism>
<protein>
    <submittedName>
        <fullName evidence="2">Uncharacterized protein</fullName>
    </submittedName>
</protein>
<keyword evidence="3" id="KW-1185">Reference proteome</keyword>
<dbReference type="EMBL" id="DYDO01000009">
    <property type="protein sequence ID" value="DBA18171.1"/>
    <property type="molecule type" value="Genomic_DNA"/>
</dbReference>
<gene>
    <name evidence="2" type="ORF">GDO54_016453</name>
</gene>
<feature type="transmembrane region" description="Helical" evidence="1">
    <location>
        <begin position="7"/>
        <end position="36"/>
    </location>
</feature>
<comment type="caution">
    <text evidence="2">The sequence shown here is derived from an EMBL/GenBank/DDBJ whole genome shotgun (WGS) entry which is preliminary data.</text>
</comment>
<keyword evidence="1" id="KW-0812">Transmembrane</keyword>
<keyword evidence="1" id="KW-1133">Transmembrane helix</keyword>
<dbReference type="AlphaFoldDB" id="A0AAV3A1G3"/>
<reference evidence="2" key="1">
    <citation type="thesis" date="2020" institute="ProQuest LLC" country="789 East Eisenhower Parkway, Ann Arbor, MI, USA">
        <title>Comparative Genomics and Chromosome Evolution.</title>
        <authorList>
            <person name="Mudd A.B."/>
        </authorList>
    </citation>
    <scope>NUCLEOTIDE SEQUENCE</scope>
    <source>
        <strain evidence="2">1538</strain>
        <tissue evidence="2">Blood</tissue>
    </source>
</reference>
<sequence>MRNLLNYILLLGSLALNIYVYINLSSLFSLFTQFFLPSFFTNSTQKFPFIPFKYIILSSPTTVLLHQAATAITTSNKGLPINIILMNIA</sequence>
<proteinExistence type="predicted"/>